<reference evidence="1 2" key="1">
    <citation type="submission" date="2006-10" db="EMBL/GenBank/DDBJ databases">
        <authorList>
            <person name="Fleischmann R.D."/>
            <person name="Dodson R.J."/>
            <person name="Haft D.H."/>
            <person name="Merkel J.S."/>
            <person name="Nelson W.C."/>
            <person name="Fraser C.M."/>
        </authorList>
    </citation>
    <scope>NUCLEOTIDE SEQUENCE [LARGE SCALE GENOMIC DNA]</scope>
    <source>
        <strain evidence="2">ATCC 700084 / mc(2)155</strain>
    </source>
</reference>
<sequence>MHQHRTWYRMSVTRQRRTQRLDPAGLRIAVSGIRLVRAWSRRRIRSRRSRIRRWCTRFRRWRYARWWWAPLTAHLEQFSDTVMERRVTTGM</sequence>
<keyword evidence="2" id="KW-1185">Reference proteome</keyword>
<gene>
    <name evidence="1" type="ordered locus">MSMEG_5299</name>
</gene>
<evidence type="ECO:0000313" key="1">
    <source>
        <dbReference type="EMBL" id="ABK69969.1"/>
    </source>
</evidence>
<dbReference type="AlphaFoldDB" id="A0R306"/>
<evidence type="ECO:0000313" key="2">
    <source>
        <dbReference type="Proteomes" id="UP000000757"/>
    </source>
</evidence>
<accession>A0R306</accession>
<dbReference type="EMBL" id="CP000480">
    <property type="protein sequence ID" value="ABK69969.1"/>
    <property type="molecule type" value="Genomic_DNA"/>
</dbReference>
<name>A0R306_MYCS2</name>
<organism evidence="1 2">
    <name type="scientific">Mycolicibacterium smegmatis (strain ATCC 700084 / mc(2)155)</name>
    <name type="common">Mycobacterium smegmatis</name>
    <dbReference type="NCBI Taxonomy" id="246196"/>
    <lineage>
        <taxon>Bacteria</taxon>
        <taxon>Bacillati</taxon>
        <taxon>Actinomycetota</taxon>
        <taxon>Actinomycetes</taxon>
        <taxon>Mycobacteriales</taxon>
        <taxon>Mycobacteriaceae</taxon>
        <taxon>Mycolicibacterium</taxon>
    </lineage>
</organism>
<dbReference type="Proteomes" id="UP000000757">
    <property type="component" value="Chromosome"/>
</dbReference>
<dbReference type="KEGG" id="msm:MSMEG_5299"/>
<proteinExistence type="predicted"/>
<protein>
    <submittedName>
        <fullName evidence="1">Uncharacterized protein</fullName>
    </submittedName>
</protein>